<evidence type="ECO:0000256" key="2">
    <source>
        <dbReference type="ARBA" id="ARBA00022630"/>
    </source>
</evidence>
<dbReference type="SUPFAM" id="SSF51395">
    <property type="entry name" value="FMN-linked oxidoreductases"/>
    <property type="match status" value="1"/>
</dbReference>
<evidence type="ECO:0000313" key="7">
    <source>
        <dbReference type="Proteomes" id="UP000326198"/>
    </source>
</evidence>
<keyword evidence="2" id="KW-0285">Flavoprotein</keyword>
<dbReference type="EMBL" id="ML736172">
    <property type="protein sequence ID" value="KAE8381366.1"/>
    <property type="molecule type" value="Genomic_DNA"/>
</dbReference>
<evidence type="ECO:0000256" key="1">
    <source>
        <dbReference type="ARBA" id="ARBA00005979"/>
    </source>
</evidence>
<dbReference type="InterPro" id="IPR001155">
    <property type="entry name" value="OxRdtase_FMN_N"/>
</dbReference>
<feature type="domain" description="NADH:flavin oxidoreductase/NADH oxidase N-terminal" evidence="5">
    <location>
        <begin position="38"/>
        <end position="117"/>
    </location>
</feature>
<comment type="similarity">
    <text evidence="1">Belongs to the NADH:flavin oxidoreductase/NADH oxidase family.</text>
</comment>
<evidence type="ECO:0000256" key="3">
    <source>
        <dbReference type="ARBA" id="ARBA00022643"/>
    </source>
</evidence>
<dbReference type="InterPro" id="IPR051799">
    <property type="entry name" value="NADH_flavin_oxidoreductase"/>
</dbReference>
<dbReference type="GO" id="GO:0016491">
    <property type="term" value="F:oxidoreductase activity"/>
    <property type="evidence" value="ECO:0007669"/>
    <property type="project" value="UniProtKB-KW"/>
</dbReference>
<dbReference type="GO" id="GO:0010181">
    <property type="term" value="F:FMN binding"/>
    <property type="evidence" value="ECO:0007669"/>
    <property type="project" value="InterPro"/>
</dbReference>
<dbReference type="PANTHER" id="PTHR43656">
    <property type="entry name" value="BINDING OXIDOREDUCTASE, PUTATIVE (AFU_ORTHOLOGUE AFUA_2G08260)-RELATED"/>
    <property type="match status" value="1"/>
</dbReference>
<name>A0A5N7BHW2_9EURO</name>
<proteinExistence type="inferred from homology"/>
<dbReference type="OrthoDB" id="72788at2759"/>
<dbReference type="Proteomes" id="UP000326198">
    <property type="component" value="Unassembled WGS sequence"/>
</dbReference>
<gene>
    <name evidence="6" type="ORF">BDV26DRAFT_289632</name>
</gene>
<protein>
    <recommendedName>
        <fullName evidence="5">NADH:flavin oxidoreductase/NADH oxidase N-terminal domain-containing protein</fullName>
    </recommendedName>
</protein>
<reference evidence="6 7" key="1">
    <citation type="submission" date="2019-04" db="EMBL/GenBank/DDBJ databases">
        <title>Friends and foes A comparative genomics studyof 23 Aspergillus species from section Flavi.</title>
        <authorList>
            <consortium name="DOE Joint Genome Institute"/>
            <person name="Kjaerbolling I."/>
            <person name="Vesth T."/>
            <person name="Frisvad J.C."/>
            <person name="Nybo J.L."/>
            <person name="Theobald S."/>
            <person name="Kildgaard S."/>
            <person name="Isbrandt T."/>
            <person name="Kuo A."/>
            <person name="Sato A."/>
            <person name="Lyhne E.K."/>
            <person name="Kogle M.E."/>
            <person name="Wiebenga A."/>
            <person name="Kun R.S."/>
            <person name="Lubbers R.J."/>
            <person name="Makela M.R."/>
            <person name="Barry K."/>
            <person name="Chovatia M."/>
            <person name="Clum A."/>
            <person name="Daum C."/>
            <person name="Haridas S."/>
            <person name="He G."/>
            <person name="LaButti K."/>
            <person name="Lipzen A."/>
            <person name="Mondo S."/>
            <person name="Riley R."/>
            <person name="Salamov A."/>
            <person name="Simmons B.A."/>
            <person name="Magnuson J.K."/>
            <person name="Henrissat B."/>
            <person name="Mortensen U.H."/>
            <person name="Larsen T.O."/>
            <person name="Devries R.P."/>
            <person name="Grigoriev I.V."/>
            <person name="Machida M."/>
            <person name="Baker S.E."/>
            <person name="Andersen M.R."/>
        </authorList>
    </citation>
    <scope>NUCLEOTIDE SEQUENCE [LARGE SCALE GENOMIC DNA]</scope>
    <source>
        <strain evidence="6 7">IBT 29228</strain>
    </source>
</reference>
<keyword evidence="3" id="KW-0288">FMN</keyword>
<keyword evidence="7" id="KW-1185">Reference proteome</keyword>
<evidence type="ECO:0000256" key="4">
    <source>
        <dbReference type="ARBA" id="ARBA00023002"/>
    </source>
</evidence>
<dbReference type="Pfam" id="PF00724">
    <property type="entry name" value="Oxidored_FMN"/>
    <property type="match status" value="1"/>
</dbReference>
<dbReference type="Gene3D" id="3.20.20.70">
    <property type="entry name" value="Aldolase class I"/>
    <property type="match status" value="1"/>
</dbReference>
<sequence length="142" mass="15717">MDPSSSRNCATPAGRLQSICNRSQLAQGPLGWPEEALGGFVHAAVYAERAGFDGIQLQAAHGHLLNQFLSAGTNRRRDRYGGDIQNRIRLISQIREAISRQVAVDFIVGIKINTMELQASAFQPNEARFLQLEFERHGKNLS</sequence>
<accession>A0A5N7BHW2</accession>
<dbReference type="AlphaFoldDB" id="A0A5N7BHW2"/>
<evidence type="ECO:0000313" key="6">
    <source>
        <dbReference type="EMBL" id="KAE8381366.1"/>
    </source>
</evidence>
<keyword evidence="4" id="KW-0560">Oxidoreductase</keyword>
<dbReference type="PANTHER" id="PTHR43656:SF5">
    <property type="entry name" value="NADH:FLAVIN OXIDOREDUCTASE_NADH OXIDASE N-TERMINAL DOMAIN-CONTAINING PROTEIN"/>
    <property type="match status" value="1"/>
</dbReference>
<evidence type="ECO:0000259" key="5">
    <source>
        <dbReference type="Pfam" id="PF00724"/>
    </source>
</evidence>
<organism evidence="6 7">
    <name type="scientific">Aspergillus bertholletiae</name>
    <dbReference type="NCBI Taxonomy" id="1226010"/>
    <lineage>
        <taxon>Eukaryota</taxon>
        <taxon>Fungi</taxon>
        <taxon>Dikarya</taxon>
        <taxon>Ascomycota</taxon>
        <taxon>Pezizomycotina</taxon>
        <taxon>Eurotiomycetes</taxon>
        <taxon>Eurotiomycetidae</taxon>
        <taxon>Eurotiales</taxon>
        <taxon>Aspergillaceae</taxon>
        <taxon>Aspergillus</taxon>
        <taxon>Aspergillus subgen. Circumdati</taxon>
    </lineage>
</organism>
<dbReference type="InterPro" id="IPR013785">
    <property type="entry name" value="Aldolase_TIM"/>
</dbReference>